<dbReference type="Gene3D" id="3.40.1750.10">
    <property type="entry name" value="peptide peptidase (sppa) like domain"/>
    <property type="match status" value="1"/>
</dbReference>
<dbReference type="Proteomes" id="UP000255201">
    <property type="component" value="Unassembled WGS sequence"/>
</dbReference>
<evidence type="ECO:0000313" key="4">
    <source>
        <dbReference type="Proteomes" id="UP000255201"/>
    </source>
</evidence>
<dbReference type="Pfam" id="PF01343">
    <property type="entry name" value="Peptidase_S49"/>
    <property type="match status" value="1"/>
</dbReference>
<accession>A0A376J422</accession>
<dbReference type="EMBL" id="UFZL01000001">
    <property type="protein sequence ID" value="STE55220.1"/>
    <property type="molecule type" value="Genomic_DNA"/>
</dbReference>
<proteinExistence type="predicted"/>
<dbReference type="EC" id="3.4.21.-" evidence="3"/>
<gene>
    <name evidence="3" type="primary">sppA_3</name>
    <name evidence="3" type="ORF">NCTC10764_01761</name>
</gene>
<dbReference type="GO" id="GO:0008233">
    <property type="term" value="F:peptidase activity"/>
    <property type="evidence" value="ECO:0007669"/>
    <property type="project" value="InterPro"/>
</dbReference>
<evidence type="ECO:0000313" key="3">
    <source>
        <dbReference type="EMBL" id="STE55220.1"/>
    </source>
</evidence>
<dbReference type="GO" id="GO:0006508">
    <property type="term" value="P:proteolysis"/>
    <property type="evidence" value="ECO:0007669"/>
    <property type="project" value="InterPro"/>
</dbReference>
<evidence type="ECO:0000259" key="2">
    <source>
        <dbReference type="Pfam" id="PF01343"/>
    </source>
</evidence>
<protein>
    <submittedName>
        <fullName evidence="3">Signal peptide peptidase SppA, 67K type</fullName>
        <ecNumber evidence="3">3.4.21.-</ecNumber>
    </submittedName>
</protein>
<dbReference type="InterPro" id="IPR002142">
    <property type="entry name" value="Peptidase_S49"/>
</dbReference>
<sequence>MITTVENSLDSIGVHTDGVSTSPLADVSITRALPPEAQQMMQLSIENGYKRFITLVADARHSTPEQIDKSPRATSGPVRMQKLTGWSIVSGISMMRSPKQQSWQK</sequence>
<feature type="domain" description="Peptidase S49" evidence="2">
    <location>
        <begin position="2"/>
        <end position="69"/>
    </location>
</feature>
<dbReference type="AlphaFoldDB" id="A0A376J422"/>
<feature type="compositionally biased region" description="Polar residues" evidence="1">
    <location>
        <begin position="1"/>
        <end position="10"/>
    </location>
</feature>
<keyword evidence="3" id="KW-0378">Hydrolase</keyword>
<reference evidence="3 4" key="1">
    <citation type="submission" date="2018-06" db="EMBL/GenBank/DDBJ databases">
        <authorList>
            <consortium name="Pathogen Informatics"/>
            <person name="Doyle S."/>
        </authorList>
    </citation>
    <scope>NUCLEOTIDE SEQUENCE [LARGE SCALE GENOMIC DNA]</scope>
    <source>
        <strain evidence="3 4">NCTC10764</strain>
    </source>
</reference>
<name>A0A376J422_ECOLX</name>
<feature type="region of interest" description="Disordered" evidence="1">
    <location>
        <begin position="1"/>
        <end position="23"/>
    </location>
</feature>
<organism evidence="3 4">
    <name type="scientific">Escherichia coli</name>
    <dbReference type="NCBI Taxonomy" id="562"/>
    <lineage>
        <taxon>Bacteria</taxon>
        <taxon>Pseudomonadati</taxon>
        <taxon>Pseudomonadota</taxon>
        <taxon>Gammaproteobacteria</taxon>
        <taxon>Enterobacterales</taxon>
        <taxon>Enterobacteriaceae</taxon>
        <taxon>Escherichia</taxon>
    </lineage>
</organism>
<evidence type="ECO:0000256" key="1">
    <source>
        <dbReference type="SAM" id="MobiDB-lite"/>
    </source>
</evidence>